<comment type="caution">
    <text evidence="5">The sequence shown here is derived from an EMBL/GenBank/DDBJ whole genome shotgun (WGS) entry which is preliminary data.</text>
</comment>
<dbReference type="CDD" id="cd01949">
    <property type="entry name" value="GGDEF"/>
    <property type="match status" value="1"/>
</dbReference>
<dbReference type="SUPFAM" id="SSF55073">
    <property type="entry name" value="Nucleotide cyclase"/>
    <property type="match status" value="1"/>
</dbReference>
<keyword evidence="3" id="KW-0472">Membrane</keyword>
<dbReference type="InterPro" id="IPR050469">
    <property type="entry name" value="Diguanylate_Cyclase"/>
</dbReference>
<dbReference type="NCBIfam" id="TIGR00254">
    <property type="entry name" value="GGDEF"/>
    <property type="match status" value="1"/>
</dbReference>
<dbReference type="InterPro" id="IPR043128">
    <property type="entry name" value="Rev_trsase/Diguanyl_cyclase"/>
</dbReference>
<dbReference type="EC" id="2.7.7.65" evidence="1"/>
<dbReference type="SMART" id="SM00267">
    <property type="entry name" value="GGDEF"/>
    <property type="match status" value="1"/>
</dbReference>
<dbReference type="Proteomes" id="UP001528672">
    <property type="component" value="Unassembled WGS sequence"/>
</dbReference>
<accession>A0ABT5MGE5</accession>
<feature type="transmembrane region" description="Helical" evidence="3">
    <location>
        <begin position="155"/>
        <end position="177"/>
    </location>
</feature>
<feature type="transmembrane region" description="Helical" evidence="3">
    <location>
        <begin position="42"/>
        <end position="60"/>
    </location>
</feature>
<feature type="transmembrane region" description="Helical" evidence="3">
    <location>
        <begin position="123"/>
        <end position="143"/>
    </location>
</feature>
<organism evidence="5 6">
    <name type="scientific">Curvibacter microcysteis</name>
    <dbReference type="NCBI Taxonomy" id="3026419"/>
    <lineage>
        <taxon>Bacteria</taxon>
        <taxon>Pseudomonadati</taxon>
        <taxon>Pseudomonadota</taxon>
        <taxon>Betaproteobacteria</taxon>
        <taxon>Burkholderiales</taxon>
        <taxon>Comamonadaceae</taxon>
        <taxon>Curvibacter</taxon>
    </lineage>
</organism>
<evidence type="ECO:0000256" key="3">
    <source>
        <dbReference type="SAM" id="Phobius"/>
    </source>
</evidence>
<dbReference type="RefSeq" id="WP_273927336.1">
    <property type="nucleotide sequence ID" value="NZ_JAQSIO010000004.1"/>
</dbReference>
<dbReference type="EMBL" id="JAQSIO010000004">
    <property type="protein sequence ID" value="MDD0815648.1"/>
    <property type="molecule type" value="Genomic_DNA"/>
</dbReference>
<dbReference type="InterPro" id="IPR029787">
    <property type="entry name" value="Nucleotide_cyclase"/>
</dbReference>
<evidence type="ECO:0000313" key="6">
    <source>
        <dbReference type="Proteomes" id="UP001528672"/>
    </source>
</evidence>
<sequence length="415" mass="44049">MTLLNLQPSALGLSAVLLALVFAAATWGVGRVPAINSRATQSWAWTLVTMALSLVCWSWGQDKGFLISFLLGNTLVVLCSVLFLRSMCCLVGQAVHVGCLMAQFVVGVSGIAAVLLASAPRSYAVVSIALSFFFAATGALVVLSRHRKIRASVAGWVLIACLGAVCLFFVAFRLLVMAFGGGAEAVQPMAATQVQGLAMWVAHLIVMVASLSFMWVLFEQRREALQARSQLDELTGVLSRSAFLDSALKPLEHATVYSVAVLDVDQLDTFNERFGRALGDAVLQHVTAQAARALRGMDLIGRFGGDEFCILLPHGDEAEAQAVSRHICQSVAANPLQGLPGPELRCSVSMGVATAWVPSQLASVTMPDLQAAIQRASDAMFLAKSMGGQQVQVAHAGAFDAHRAQPYDAGHLARV</sequence>
<name>A0ABT5MGE5_9BURK</name>
<evidence type="ECO:0000313" key="5">
    <source>
        <dbReference type="EMBL" id="MDD0815648.1"/>
    </source>
</evidence>
<proteinExistence type="predicted"/>
<keyword evidence="6" id="KW-1185">Reference proteome</keyword>
<comment type="catalytic activity">
    <reaction evidence="2">
        <text>2 GTP = 3',3'-c-di-GMP + 2 diphosphate</text>
        <dbReference type="Rhea" id="RHEA:24898"/>
        <dbReference type="ChEBI" id="CHEBI:33019"/>
        <dbReference type="ChEBI" id="CHEBI:37565"/>
        <dbReference type="ChEBI" id="CHEBI:58805"/>
        <dbReference type="EC" id="2.7.7.65"/>
    </reaction>
</comment>
<keyword evidence="3" id="KW-0812">Transmembrane</keyword>
<evidence type="ECO:0000259" key="4">
    <source>
        <dbReference type="PROSITE" id="PS50887"/>
    </source>
</evidence>
<protein>
    <recommendedName>
        <fullName evidence="1">diguanylate cyclase</fullName>
        <ecNumber evidence="1">2.7.7.65</ecNumber>
    </recommendedName>
</protein>
<keyword evidence="3" id="KW-1133">Transmembrane helix</keyword>
<reference evidence="5 6" key="1">
    <citation type="submission" date="2023-02" db="EMBL/GenBank/DDBJ databases">
        <title>Bacterial whole genome sequence for Curvibacter sp. HBC28.</title>
        <authorList>
            <person name="Le V."/>
            <person name="Ko S.-R."/>
            <person name="Ahn C.-Y."/>
            <person name="Oh H.-M."/>
        </authorList>
    </citation>
    <scope>NUCLEOTIDE SEQUENCE [LARGE SCALE GENOMIC DNA]</scope>
    <source>
        <strain evidence="5 6">HBC28</strain>
    </source>
</reference>
<dbReference type="Pfam" id="PF00990">
    <property type="entry name" value="GGDEF"/>
    <property type="match status" value="1"/>
</dbReference>
<dbReference type="InterPro" id="IPR000160">
    <property type="entry name" value="GGDEF_dom"/>
</dbReference>
<dbReference type="PANTHER" id="PTHR45138:SF9">
    <property type="entry name" value="DIGUANYLATE CYCLASE DGCM-RELATED"/>
    <property type="match status" value="1"/>
</dbReference>
<evidence type="ECO:0000256" key="1">
    <source>
        <dbReference type="ARBA" id="ARBA00012528"/>
    </source>
</evidence>
<gene>
    <name evidence="5" type="ORF">PSQ39_13510</name>
</gene>
<feature type="transmembrane region" description="Helical" evidence="3">
    <location>
        <begin position="197"/>
        <end position="218"/>
    </location>
</feature>
<feature type="transmembrane region" description="Helical" evidence="3">
    <location>
        <begin position="96"/>
        <end position="117"/>
    </location>
</feature>
<dbReference type="Gene3D" id="3.30.70.270">
    <property type="match status" value="1"/>
</dbReference>
<feature type="transmembrane region" description="Helical" evidence="3">
    <location>
        <begin position="12"/>
        <end position="30"/>
    </location>
</feature>
<feature type="domain" description="GGDEF" evidence="4">
    <location>
        <begin position="255"/>
        <end position="396"/>
    </location>
</feature>
<evidence type="ECO:0000256" key="2">
    <source>
        <dbReference type="ARBA" id="ARBA00034247"/>
    </source>
</evidence>
<dbReference type="PROSITE" id="PS50887">
    <property type="entry name" value="GGDEF"/>
    <property type="match status" value="1"/>
</dbReference>
<dbReference type="PANTHER" id="PTHR45138">
    <property type="entry name" value="REGULATORY COMPONENTS OF SENSORY TRANSDUCTION SYSTEM"/>
    <property type="match status" value="1"/>
</dbReference>
<feature type="transmembrane region" description="Helical" evidence="3">
    <location>
        <begin position="66"/>
        <end position="84"/>
    </location>
</feature>